<proteinExistence type="predicted"/>
<dbReference type="AlphaFoldDB" id="A0AAV4PPC0"/>
<feature type="region of interest" description="Disordered" evidence="1">
    <location>
        <begin position="1"/>
        <end position="28"/>
    </location>
</feature>
<reference evidence="2 3" key="1">
    <citation type="submission" date="2021-06" db="EMBL/GenBank/DDBJ databases">
        <title>Caerostris extrusa draft genome.</title>
        <authorList>
            <person name="Kono N."/>
            <person name="Arakawa K."/>
        </authorList>
    </citation>
    <scope>NUCLEOTIDE SEQUENCE [LARGE SCALE GENOMIC DNA]</scope>
</reference>
<evidence type="ECO:0000313" key="3">
    <source>
        <dbReference type="Proteomes" id="UP001054945"/>
    </source>
</evidence>
<evidence type="ECO:0000256" key="1">
    <source>
        <dbReference type="SAM" id="MobiDB-lite"/>
    </source>
</evidence>
<protein>
    <submittedName>
        <fullName evidence="2">Uncharacterized protein</fullName>
    </submittedName>
</protein>
<organism evidence="2 3">
    <name type="scientific">Caerostris extrusa</name>
    <name type="common">Bark spider</name>
    <name type="synonym">Caerostris bankana</name>
    <dbReference type="NCBI Taxonomy" id="172846"/>
    <lineage>
        <taxon>Eukaryota</taxon>
        <taxon>Metazoa</taxon>
        <taxon>Ecdysozoa</taxon>
        <taxon>Arthropoda</taxon>
        <taxon>Chelicerata</taxon>
        <taxon>Arachnida</taxon>
        <taxon>Araneae</taxon>
        <taxon>Araneomorphae</taxon>
        <taxon>Entelegynae</taxon>
        <taxon>Araneoidea</taxon>
        <taxon>Araneidae</taxon>
        <taxon>Caerostris</taxon>
    </lineage>
</organism>
<comment type="caution">
    <text evidence="2">The sequence shown here is derived from an EMBL/GenBank/DDBJ whole genome shotgun (WGS) entry which is preliminary data.</text>
</comment>
<sequence length="77" mass="8617">MVARKGGKEKRDLVGEQKQKTSMLSPELGDLLRALNSPEIGREKEPPSELVLSFSTCDRLERTDGVVDNFARTPQEM</sequence>
<dbReference type="Proteomes" id="UP001054945">
    <property type="component" value="Unassembled WGS sequence"/>
</dbReference>
<accession>A0AAV4PPC0</accession>
<dbReference type="EMBL" id="BPLR01004880">
    <property type="protein sequence ID" value="GIX98250.1"/>
    <property type="molecule type" value="Genomic_DNA"/>
</dbReference>
<feature type="compositionally biased region" description="Basic and acidic residues" evidence="1">
    <location>
        <begin position="9"/>
        <end position="19"/>
    </location>
</feature>
<gene>
    <name evidence="2" type="ORF">CEXT_306611</name>
</gene>
<evidence type="ECO:0000313" key="2">
    <source>
        <dbReference type="EMBL" id="GIX98250.1"/>
    </source>
</evidence>
<keyword evidence="3" id="KW-1185">Reference proteome</keyword>
<name>A0AAV4PPC0_CAEEX</name>